<name>A0AAV8YDF2_9CUCU</name>
<comment type="similarity">
    <text evidence="1">Belongs to the TTC36 family.</text>
</comment>
<dbReference type="InterPro" id="IPR011990">
    <property type="entry name" value="TPR-like_helical_dom_sf"/>
</dbReference>
<dbReference type="GO" id="GO:0006570">
    <property type="term" value="P:tyrosine metabolic process"/>
    <property type="evidence" value="ECO:0007669"/>
    <property type="project" value="TreeGrafter"/>
</dbReference>
<sequence>MSQLSEHDKAILNCVFNPNLPLEEATLQPPEELQGKREDNPQAEEVKKLEIEAVQLAENGNLNEALNLINKAIEIAPKRPSLYNNRAHIYQFLRIFEEKHCARLTAKEAYFTERPTGSELARADFEVAAKLGNQFAKGQ</sequence>
<dbReference type="SUPFAM" id="SSF48452">
    <property type="entry name" value="TPR-like"/>
    <property type="match status" value="1"/>
</dbReference>
<comment type="caution">
    <text evidence="2">The sequence shown here is derived from an EMBL/GenBank/DDBJ whole genome shotgun (WGS) entry which is preliminary data.</text>
</comment>
<organism evidence="2 3">
    <name type="scientific">Rhamnusium bicolor</name>
    <dbReference type="NCBI Taxonomy" id="1586634"/>
    <lineage>
        <taxon>Eukaryota</taxon>
        <taxon>Metazoa</taxon>
        <taxon>Ecdysozoa</taxon>
        <taxon>Arthropoda</taxon>
        <taxon>Hexapoda</taxon>
        <taxon>Insecta</taxon>
        <taxon>Pterygota</taxon>
        <taxon>Neoptera</taxon>
        <taxon>Endopterygota</taxon>
        <taxon>Coleoptera</taxon>
        <taxon>Polyphaga</taxon>
        <taxon>Cucujiformia</taxon>
        <taxon>Chrysomeloidea</taxon>
        <taxon>Cerambycidae</taxon>
        <taxon>Lepturinae</taxon>
        <taxon>Rhagiini</taxon>
        <taxon>Rhamnusium</taxon>
    </lineage>
</organism>
<accession>A0AAV8YDF2</accession>
<evidence type="ECO:0000313" key="3">
    <source>
        <dbReference type="Proteomes" id="UP001162156"/>
    </source>
</evidence>
<dbReference type="Proteomes" id="UP001162156">
    <property type="component" value="Unassembled WGS sequence"/>
</dbReference>
<feature type="non-terminal residue" evidence="2">
    <location>
        <position position="139"/>
    </location>
</feature>
<gene>
    <name evidence="2" type="ORF">NQ314_008252</name>
</gene>
<dbReference type="AlphaFoldDB" id="A0AAV8YDF2"/>
<dbReference type="PANTHER" id="PTHR21405">
    <property type="entry name" value="CDNA SEQUENCE BC021608"/>
    <property type="match status" value="1"/>
</dbReference>
<keyword evidence="3" id="KW-1185">Reference proteome</keyword>
<dbReference type="EMBL" id="JANEYF010002236">
    <property type="protein sequence ID" value="KAJ8949332.1"/>
    <property type="molecule type" value="Genomic_DNA"/>
</dbReference>
<dbReference type="PANTHER" id="PTHR21405:SF0">
    <property type="entry name" value="TETRATRICOPEPTIDE REPEAT PROTEIN 36"/>
    <property type="match status" value="1"/>
</dbReference>
<evidence type="ECO:0000313" key="2">
    <source>
        <dbReference type="EMBL" id="KAJ8949332.1"/>
    </source>
</evidence>
<protein>
    <recommendedName>
        <fullName evidence="4">Tetratricopeptide repeat protein 36</fullName>
    </recommendedName>
</protein>
<dbReference type="InterPro" id="IPR038906">
    <property type="entry name" value="TTC36"/>
</dbReference>
<proteinExistence type="inferred from homology"/>
<evidence type="ECO:0000256" key="1">
    <source>
        <dbReference type="ARBA" id="ARBA00006995"/>
    </source>
</evidence>
<reference evidence="2" key="1">
    <citation type="journal article" date="2023" name="Insect Mol. Biol.">
        <title>Genome sequencing provides insights into the evolution of gene families encoding plant cell wall-degrading enzymes in longhorned beetles.</title>
        <authorList>
            <person name="Shin N.R."/>
            <person name="Okamura Y."/>
            <person name="Kirsch R."/>
            <person name="Pauchet Y."/>
        </authorList>
    </citation>
    <scope>NUCLEOTIDE SEQUENCE</scope>
    <source>
        <strain evidence="2">RBIC_L_NR</strain>
    </source>
</reference>
<evidence type="ECO:0008006" key="4">
    <source>
        <dbReference type="Google" id="ProtNLM"/>
    </source>
</evidence>
<dbReference type="Gene3D" id="1.25.40.10">
    <property type="entry name" value="Tetratricopeptide repeat domain"/>
    <property type="match status" value="1"/>
</dbReference>